<dbReference type="PROSITE" id="PS51192">
    <property type="entry name" value="HELICASE_ATP_BIND_1"/>
    <property type="match status" value="1"/>
</dbReference>
<dbReference type="SUPFAM" id="SSF46785">
    <property type="entry name" value="Winged helix' DNA-binding domain"/>
    <property type="match status" value="1"/>
</dbReference>
<dbReference type="GO" id="GO:0016787">
    <property type="term" value="F:hydrolase activity"/>
    <property type="evidence" value="ECO:0007669"/>
    <property type="project" value="UniProtKB-KW"/>
</dbReference>
<dbReference type="EMBL" id="JALLAZ020001780">
    <property type="protein sequence ID" value="KAL3764071.1"/>
    <property type="molecule type" value="Genomic_DNA"/>
</dbReference>
<evidence type="ECO:0000256" key="2">
    <source>
        <dbReference type="ARBA" id="ARBA00022806"/>
    </source>
</evidence>
<dbReference type="InterPro" id="IPR013689">
    <property type="entry name" value="RNA_helicase_ATP-dep_HrpB_C"/>
</dbReference>
<dbReference type="SMART" id="SM00847">
    <property type="entry name" value="HA2"/>
    <property type="match status" value="1"/>
</dbReference>
<dbReference type="CDD" id="cd18791">
    <property type="entry name" value="SF2_C_RHA"/>
    <property type="match status" value="1"/>
</dbReference>
<dbReference type="InterPro" id="IPR027417">
    <property type="entry name" value="P-loop_NTPase"/>
</dbReference>
<dbReference type="CDD" id="cd17990">
    <property type="entry name" value="DEXHc_HrpB"/>
    <property type="match status" value="1"/>
</dbReference>
<evidence type="ECO:0000256" key="1">
    <source>
        <dbReference type="ARBA" id="ARBA00022801"/>
    </source>
</evidence>
<gene>
    <name evidence="5" type="ORF">ACHAW5_010441</name>
</gene>
<dbReference type="InterPro" id="IPR036390">
    <property type="entry name" value="WH_DNA-bd_sf"/>
</dbReference>
<dbReference type="Proteomes" id="UP001530315">
    <property type="component" value="Unassembled WGS sequence"/>
</dbReference>
<dbReference type="SMART" id="SM00487">
    <property type="entry name" value="DEXDc"/>
    <property type="match status" value="1"/>
</dbReference>
<name>A0ABD3MJ10_9STRA</name>
<sequence>MMGGRRYAFRYALAIIFIRKSTAFTEVQNRIKHHSIFEDIGLSGKCLTLLSSHSSSQKTLFDEIGSKDIEDLPIYSILDPIRESFQDKPNLLLEAAPGAGKTTCVPLLLCRPNGGKVIVVQPRRVATRSAAQRMSKLVGQTVGDSVGYAIRGETRQSKNTSILVMTDGVLRNMLREDPELNGYDTVILDEFHERGVGSDTALALLRVVQLTYRPELKIIVMSATLLGDPPAANDEESTGSKLLKCLGVDSCNILRSEGRQYPITIQHSQRGSSRHGAYFRDTKLLVEAMADAIEEGLIKAPDKGDVLAFLPGAKEIKRVITELNGRGLKDIDVLPLYGTMPTHEQDRAISKDVSDIQRRPRYDATTGLPHLITVACSRDSAVQRAGRAGRTREGHCIRIFSEVEFEKLSQHTTPEISSTDLVPIVLLLSEWGCTSANEIYDDLPFLDPPPKDALTKAYQILLDLGALKGFRLANDKRKRYRLTDHGRKIVRLGTHPRFATAIIKATELGDAPLAAAVIAASLLEHEKNVGQESNLALRVNDAIKDGPKSIIGKELLTFASGISKEAASAVLKALLGEMSVTQVSDCVSTALLPGFIDLIAQRKGTASYGGSTYMLSIGQSARLDEKEDEGEYIIVLDTSTGDDGKTRIRSYLKIDSSEIRDIASTEEEVYVVASKGYEVRKRRITKVGALVLSSTPLPLPSSEEITDILLDTINSLGGVKALVFQSKKNMDEIAELLKRVGLAQLYFRDETWPPCFASLDAIQNRNETDEDEKVLVDMIEPWLGAAGSLKLDLLNILRTQLNRTHQDQLDLFPTSIRAPDGSAIPVIYNSEVGPMASAKLQQFFGQQDSPTVGPPGNAIPVSLILLSPSGKPLAQTINLPFFWAETYPSVRAEMRGRYPKHPWPDDPMSAVATRLTKKQSTSEVQGINEMKDRRKQRGKKR</sequence>
<feature type="region of interest" description="Disordered" evidence="3">
    <location>
        <begin position="914"/>
        <end position="941"/>
    </location>
</feature>
<protein>
    <recommendedName>
        <fullName evidence="4">Helicase ATP-binding domain-containing protein</fullName>
    </recommendedName>
</protein>
<organism evidence="5 6">
    <name type="scientific">Stephanodiscus triporus</name>
    <dbReference type="NCBI Taxonomy" id="2934178"/>
    <lineage>
        <taxon>Eukaryota</taxon>
        <taxon>Sar</taxon>
        <taxon>Stramenopiles</taxon>
        <taxon>Ochrophyta</taxon>
        <taxon>Bacillariophyta</taxon>
        <taxon>Coscinodiscophyceae</taxon>
        <taxon>Thalassiosirophycidae</taxon>
        <taxon>Stephanodiscales</taxon>
        <taxon>Stephanodiscaceae</taxon>
        <taxon>Stephanodiscus</taxon>
    </lineage>
</organism>
<dbReference type="PANTHER" id="PTHR43519">
    <property type="entry name" value="ATP-DEPENDENT RNA HELICASE HRPB"/>
    <property type="match status" value="1"/>
</dbReference>
<dbReference type="Gene3D" id="1.20.120.1080">
    <property type="match status" value="1"/>
</dbReference>
<dbReference type="PANTHER" id="PTHR43519:SF1">
    <property type="entry name" value="ATP-DEPENDENT RNA HELICASE HRPB"/>
    <property type="match status" value="1"/>
</dbReference>
<keyword evidence="1" id="KW-0378">Hydrolase</keyword>
<dbReference type="Gene3D" id="3.40.50.300">
    <property type="entry name" value="P-loop containing nucleotide triphosphate hydrolases"/>
    <property type="match status" value="3"/>
</dbReference>
<proteinExistence type="predicted"/>
<dbReference type="InterPro" id="IPR049614">
    <property type="entry name" value="HrpB_DEXH"/>
</dbReference>
<evidence type="ECO:0000259" key="4">
    <source>
        <dbReference type="PROSITE" id="PS51192"/>
    </source>
</evidence>
<dbReference type="GO" id="GO:0004386">
    <property type="term" value="F:helicase activity"/>
    <property type="evidence" value="ECO:0007669"/>
    <property type="project" value="UniProtKB-KW"/>
</dbReference>
<dbReference type="SUPFAM" id="SSF52540">
    <property type="entry name" value="P-loop containing nucleoside triphosphate hydrolases"/>
    <property type="match status" value="1"/>
</dbReference>
<reference evidence="5 6" key="1">
    <citation type="submission" date="2024-10" db="EMBL/GenBank/DDBJ databases">
        <title>Updated reference genomes for cyclostephanoid diatoms.</title>
        <authorList>
            <person name="Roberts W.R."/>
            <person name="Alverson A.J."/>
        </authorList>
    </citation>
    <scope>NUCLEOTIDE SEQUENCE [LARGE SCALE GENOMIC DNA]</scope>
    <source>
        <strain evidence="5 6">AJA276-08</strain>
    </source>
</reference>
<keyword evidence="2" id="KW-0067">ATP-binding</keyword>
<dbReference type="InterPro" id="IPR007502">
    <property type="entry name" value="Helicase-assoc_dom"/>
</dbReference>
<evidence type="ECO:0000313" key="6">
    <source>
        <dbReference type="Proteomes" id="UP001530315"/>
    </source>
</evidence>
<dbReference type="Pfam" id="PF00270">
    <property type="entry name" value="DEAD"/>
    <property type="match status" value="1"/>
</dbReference>
<keyword evidence="6" id="KW-1185">Reference proteome</keyword>
<dbReference type="AlphaFoldDB" id="A0ABD3MJ10"/>
<keyword evidence="2" id="KW-0547">Nucleotide-binding</keyword>
<evidence type="ECO:0000313" key="5">
    <source>
        <dbReference type="EMBL" id="KAL3764071.1"/>
    </source>
</evidence>
<keyword evidence="2" id="KW-0347">Helicase</keyword>
<dbReference type="InterPro" id="IPR014001">
    <property type="entry name" value="Helicase_ATP-bd"/>
</dbReference>
<evidence type="ECO:0000256" key="3">
    <source>
        <dbReference type="SAM" id="MobiDB-lite"/>
    </source>
</evidence>
<accession>A0ABD3MJ10</accession>
<feature type="domain" description="Helicase ATP-binding" evidence="4">
    <location>
        <begin position="82"/>
        <end position="225"/>
    </location>
</feature>
<dbReference type="Pfam" id="PF08482">
    <property type="entry name" value="HrpB_C"/>
    <property type="match status" value="1"/>
</dbReference>
<comment type="caution">
    <text evidence="5">The sequence shown here is derived from an EMBL/GenBank/DDBJ whole genome shotgun (WGS) entry which is preliminary data.</text>
</comment>
<dbReference type="InterPro" id="IPR011545">
    <property type="entry name" value="DEAD/DEAH_box_helicase_dom"/>
</dbReference>